<dbReference type="Proteomes" id="UP000887116">
    <property type="component" value="Unassembled WGS sequence"/>
</dbReference>
<evidence type="ECO:0000313" key="3">
    <source>
        <dbReference type="Proteomes" id="UP000887116"/>
    </source>
</evidence>
<proteinExistence type="predicted"/>
<evidence type="ECO:0000313" key="2">
    <source>
        <dbReference type="EMBL" id="GFQ99748.1"/>
    </source>
</evidence>
<dbReference type="EMBL" id="BMAO01025043">
    <property type="protein sequence ID" value="GFQ99748.1"/>
    <property type="molecule type" value="Genomic_DNA"/>
</dbReference>
<accession>A0A8X6HB63</accession>
<reference evidence="2" key="1">
    <citation type="submission" date="2020-07" db="EMBL/GenBank/DDBJ databases">
        <title>Multicomponent nature underlies the extraordinary mechanical properties of spider dragline silk.</title>
        <authorList>
            <person name="Kono N."/>
            <person name="Nakamura H."/>
            <person name="Mori M."/>
            <person name="Yoshida Y."/>
            <person name="Ohtoshi R."/>
            <person name="Malay A.D."/>
            <person name="Moran D.A.P."/>
            <person name="Tomita M."/>
            <person name="Numata K."/>
            <person name="Arakawa K."/>
        </authorList>
    </citation>
    <scope>NUCLEOTIDE SEQUENCE</scope>
</reference>
<evidence type="ECO:0000256" key="1">
    <source>
        <dbReference type="SAM" id="MobiDB-lite"/>
    </source>
</evidence>
<protein>
    <submittedName>
        <fullName evidence="2">Uncharacterized protein</fullName>
    </submittedName>
</protein>
<organism evidence="2 3">
    <name type="scientific">Trichonephila clavata</name>
    <name type="common">Joro spider</name>
    <name type="synonym">Nephila clavata</name>
    <dbReference type="NCBI Taxonomy" id="2740835"/>
    <lineage>
        <taxon>Eukaryota</taxon>
        <taxon>Metazoa</taxon>
        <taxon>Ecdysozoa</taxon>
        <taxon>Arthropoda</taxon>
        <taxon>Chelicerata</taxon>
        <taxon>Arachnida</taxon>
        <taxon>Araneae</taxon>
        <taxon>Araneomorphae</taxon>
        <taxon>Entelegynae</taxon>
        <taxon>Araneoidea</taxon>
        <taxon>Nephilidae</taxon>
        <taxon>Trichonephila</taxon>
    </lineage>
</organism>
<sequence>MAMHVSKHAETQMRACRQSRRPAIPRAIYTPNSGIKRRSDSKDPARRMRIKRFTLKSEMYTEAPLCSLFIVDVWG</sequence>
<gene>
    <name evidence="2" type="ORF">TNCT_618001</name>
</gene>
<feature type="region of interest" description="Disordered" evidence="1">
    <location>
        <begin position="1"/>
        <end position="45"/>
    </location>
</feature>
<name>A0A8X6HB63_TRICU</name>
<keyword evidence="3" id="KW-1185">Reference proteome</keyword>
<comment type="caution">
    <text evidence="2">The sequence shown here is derived from an EMBL/GenBank/DDBJ whole genome shotgun (WGS) entry which is preliminary data.</text>
</comment>
<dbReference type="OrthoDB" id="10562383at2759"/>
<dbReference type="AlphaFoldDB" id="A0A8X6HB63"/>